<name>A0A5E4CES1_MARMO</name>
<comment type="caution">
    <text evidence="2">The sequence shown here is derived from an EMBL/GenBank/DDBJ whole genome shotgun (WGS) entry which is preliminary data.</text>
</comment>
<organism evidence="2 3">
    <name type="scientific">Marmota monax</name>
    <name type="common">Woodchuck</name>
    <dbReference type="NCBI Taxonomy" id="9995"/>
    <lineage>
        <taxon>Eukaryota</taxon>
        <taxon>Metazoa</taxon>
        <taxon>Chordata</taxon>
        <taxon>Craniata</taxon>
        <taxon>Vertebrata</taxon>
        <taxon>Euteleostomi</taxon>
        <taxon>Mammalia</taxon>
        <taxon>Eutheria</taxon>
        <taxon>Euarchontoglires</taxon>
        <taxon>Glires</taxon>
        <taxon>Rodentia</taxon>
        <taxon>Sciuromorpha</taxon>
        <taxon>Sciuridae</taxon>
        <taxon>Xerinae</taxon>
        <taxon>Marmotini</taxon>
        <taxon>Marmota</taxon>
    </lineage>
</organism>
<keyword evidence="3" id="KW-1185">Reference proteome</keyword>
<dbReference type="Proteomes" id="UP000335636">
    <property type="component" value="Unassembled WGS sequence"/>
</dbReference>
<evidence type="ECO:0000313" key="3">
    <source>
        <dbReference type="Proteomes" id="UP000335636"/>
    </source>
</evidence>
<evidence type="ECO:0000313" key="2">
    <source>
        <dbReference type="EMBL" id="VTJ80383.1"/>
    </source>
</evidence>
<evidence type="ECO:0008006" key="4">
    <source>
        <dbReference type="Google" id="ProtNLM"/>
    </source>
</evidence>
<dbReference type="EMBL" id="CABDUW010001293">
    <property type="protein sequence ID" value="VTJ80383.1"/>
    <property type="molecule type" value="Genomic_DNA"/>
</dbReference>
<gene>
    <name evidence="2" type="ORF">MONAX_5E013629</name>
</gene>
<proteinExistence type="predicted"/>
<protein>
    <recommendedName>
        <fullName evidence="4">Fibronectin type-III domain-containing protein</fullName>
    </recommendedName>
</protein>
<evidence type="ECO:0000256" key="1">
    <source>
        <dbReference type="SAM" id="MobiDB-lite"/>
    </source>
</evidence>
<accession>A0A5E4CES1</accession>
<dbReference type="AlphaFoldDB" id="A0A5E4CES1"/>
<reference evidence="2" key="1">
    <citation type="submission" date="2019-04" db="EMBL/GenBank/DDBJ databases">
        <authorList>
            <person name="Alioto T."/>
            <person name="Alioto T."/>
        </authorList>
    </citation>
    <scope>NUCLEOTIDE SEQUENCE [LARGE SCALE GENOMIC DNA]</scope>
</reference>
<sequence>MDVQPGMRTGSGLGSAGRRFRQGLEPRLGLQISRKEGHDGHSIQYNGLTLDVDGRTTKKLITHLRPHTFYNFVLTNRGSSLGGLQQTVTAWTAFNLLSSKPSVAPKPDPEGFIVVYLPDGQSPVPVQYATRPPPARCVPGQAPELCAHL</sequence>
<feature type="region of interest" description="Disordered" evidence="1">
    <location>
        <begin position="1"/>
        <end position="20"/>
    </location>
</feature>